<dbReference type="InterPro" id="IPR013425">
    <property type="entry name" value="Autotrns_rpt"/>
</dbReference>
<evidence type="ECO:0000256" key="2">
    <source>
        <dbReference type="SAM" id="SignalP"/>
    </source>
</evidence>
<dbReference type="InterPro" id="IPR036709">
    <property type="entry name" value="Autotransporte_beta_dom_sf"/>
</dbReference>
<dbReference type="Gene3D" id="2.40.128.130">
    <property type="entry name" value="Autotransporter beta-domain"/>
    <property type="match status" value="1"/>
</dbReference>
<comment type="caution">
    <text evidence="4">The sequence shown here is derived from an EMBL/GenBank/DDBJ whole genome shotgun (WGS) entry which is preliminary data.</text>
</comment>
<dbReference type="NCBIfam" id="TIGR01414">
    <property type="entry name" value="autotrans_barl"/>
    <property type="match status" value="1"/>
</dbReference>
<dbReference type="EMBL" id="REGR01000002">
    <property type="protein sequence ID" value="RXZ44915.1"/>
    <property type="molecule type" value="Genomic_DNA"/>
</dbReference>
<dbReference type="InterPro" id="IPR043990">
    <property type="entry name" value="AC_1"/>
</dbReference>
<keyword evidence="1 2" id="KW-0732">Signal</keyword>
<sequence>MSHRIRRRIPRLKLSVVVAQAMLLPSANVFAACTTTGSATVCDASAPNPWTTRVGAGNVAAEDNRSVDVQSGGKIAVGNSNAISLRDNANVHVANGGSVSATAVNTAGQYNTGGNTIEFRNNGVLTVDQGGEVLAKGTQRNAEAVNLQGSGNTITNNGTIKADNAAAIWFENTSGLNTIVNNETGVIQAPGNVIGSSGNGSVDFTNKGMVIGNLVFAGGNDTLRLHTGSTITGNFSGGAGNDTIFLSGNGDASLPGNMVGFEALIKNDPGTWTLTGTITGVTVSTVQQGTLALTGNNSNYTGQIIVDAAGTIEARAQSLPPTVTNNGLVRFAQPDAGSYSGLISGTGVVEKTGAGTLTLAPTAAGGNTYSGGTRISEGTVAVGADNVLGAANGGLTFNGGTLQLNSSFDLSAGRAITLNALGGTIDTQEFTTTIAQAMSGAGALTKAGSGTTILTANNSYAGGTLIAAGALVVGDATHPAASLSGGGLVQVAAQGMLGGYGSITGNVENSGTIAVANALAAAGTTNGSLTLTGDLLNRGLAQIGGTGIGNSLIVAGNYVGQGGTLALNTLLGADDSPSDRLVISGGQASGTSLIRITNVGGEGAVTKGNGIKVIDAISGATTASGAFKLAGPVVAGPYEYTLHRGSRDASAADSWFLRTSADDPSGPAVTPQTARPNYRQEVSLYTAIPSLALLYGRTLLDTLHERVGDEAQWRRRSARDGDPMAWGRIIGQRGDVEGSAKGIYENGPGFDYRLLGAQAGLDLYQAEHKDSSRDHAGLYAASGEIRGDVKHFDSSPAGNDKLDAHTFGAYWTHFGAKDGYVDGVIQGTWYDATATSGRVSALKTDGFGFAGSVEAGYPLQINDRWIVEPQAQLIYQKLSLDTASDNAATVRFDDSRSLVGRIGARLANTSASERSAASGRPVTTWLRANVWHEFSANSKTEFSSDGGFVPFHSDLGGTWGDVTGGVTVQLGAATSLYVSAGYQASFDGQSHAYNGKAGLRIYW</sequence>
<dbReference type="Gene3D" id="2.160.20.20">
    <property type="match status" value="1"/>
</dbReference>
<evidence type="ECO:0000259" key="3">
    <source>
        <dbReference type="PROSITE" id="PS51208"/>
    </source>
</evidence>
<dbReference type="PROSITE" id="PS51208">
    <property type="entry name" value="AUTOTRANSPORTER"/>
    <property type="match status" value="1"/>
</dbReference>
<dbReference type="Pfam" id="PF18883">
    <property type="entry name" value="AC_1"/>
    <property type="match status" value="1"/>
</dbReference>
<dbReference type="SMART" id="SM00869">
    <property type="entry name" value="Autotransporter"/>
    <property type="match status" value="1"/>
</dbReference>
<accession>A0ABY0FF95</accession>
<evidence type="ECO:0000256" key="1">
    <source>
        <dbReference type="ARBA" id="ARBA00022729"/>
    </source>
</evidence>
<dbReference type="PROSITE" id="PS51257">
    <property type="entry name" value="PROKAR_LIPOPROTEIN"/>
    <property type="match status" value="1"/>
</dbReference>
<dbReference type="InterPro" id="IPR006315">
    <property type="entry name" value="OM_autotransptr_brl_dom"/>
</dbReference>
<dbReference type="PANTHER" id="PTHR35037:SF3">
    <property type="entry name" value="C-TERMINAL REGION OF AIDA-LIKE PROTEIN"/>
    <property type="match status" value="1"/>
</dbReference>
<keyword evidence="5" id="KW-1185">Reference proteome</keyword>
<dbReference type="InterPro" id="IPR051551">
    <property type="entry name" value="Autotransporter_adhesion"/>
</dbReference>
<dbReference type="RefSeq" id="WP_129211457.1">
    <property type="nucleotide sequence ID" value="NZ_REGR01000002.1"/>
</dbReference>
<feature type="signal peptide" evidence="2">
    <location>
        <begin position="1"/>
        <end position="31"/>
    </location>
</feature>
<dbReference type="Pfam" id="PF03797">
    <property type="entry name" value="Autotransporter"/>
    <property type="match status" value="1"/>
</dbReference>
<name>A0ABY0FF95_9NEIS</name>
<dbReference type="Pfam" id="PF12951">
    <property type="entry name" value="PATR"/>
    <property type="match status" value="3"/>
</dbReference>
<feature type="chain" id="PRO_5045345118" evidence="2">
    <location>
        <begin position="32"/>
        <end position="1003"/>
    </location>
</feature>
<dbReference type="InterPro" id="IPR005546">
    <property type="entry name" value="Autotransporte_beta"/>
</dbReference>
<dbReference type="SUPFAM" id="SSF51126">
    <property type="entry name" value="Pectin lyase-like"/>
    <property type="match status" value="2"/>
</dbReference>
<dbReference type="PANTHER" id="PTHR35037">
    <property type="entry name" value="C-TERMINAL REGION OF AIDA-LIKE PROTEIN"/>
    <property type="match status" value="1"/>
</dbReference>
<organism evidence="4 5">
    <name type="scientific">Crenobacter cavernae</name>
    <dbReference type="NCBI Taxonomy" id="2290923"/>
    <lineage>
        <taxon>Bacteria</taxon>
        <taxon>Pseudomonadati</taxon>
        <taxon>Pseudomonadota</taxon>
        <taxon>Betaproteobacteria</taxon>
        <taxon>Neisseriales</taxon>
        <taxon>Neisseriaceae</taxon>
        <taxon>Crenobacter</taxon>
    </lineage>
</organism>
<proteinExistence type="predicted"/>
<dbReference type="CDD" id="cd01344">
    <property type="entry name" value="PL2_Passenger_AT"/>
    <property type="match status" value="1"/>
</dbReference>
<dbReference type="NCBIfam" id="TIGR02601">
    <property type="entry name" value="autotrns_rpt"/>
    <property type="match status" value="2"/>
</dbReference>
<evidence type="ECO:0000313" key="5">
    <source>
        <dbReference type="Proteomes" id="UP000290682"/>
    </source>
</evidence>
<gene>
    <name evidence="4" type="ORF">EBB06_03215</name>
</gene>
<evidence type="ECO:0000313" key="4">
    <source>
        <dbReference type="EMBL" id="RXZ44915.1"/>
    </source>
</evidence>
<dbReference type="InterPro" id="IPR012332">
    <property type="entry name" value="Autotransporter_pectin_lyase_C"/>
</dbReference>
<protein>
    <submittedName>
        <fullName evidence="4">Autotransporter outer membrane beta-barrel domain-containing protein</fullName>
    </submittedName>
</protein>
<feature type="domain" description="Autotransporter" evidence="3">
    <location>
        <begin position="718"/>
        <end position="1003"/>
    </location>
</feature>
<dbReference type="SUPFAM" id="SSF103515">
    <property type="entry name" value="Autotransporter"/>
    <property type="match status" value="1"/>
</dbReference>
<dbReference type="Proteomes" id="UP000290682">
    <property type="component" value="Unassembled WGS sequence"/>
</dbReference>
<reference evidence="4 5" key="1">
    <citation type="submission" date="2018-10" db="EMBL/GenBank/DDBJ databases">
        <title>Draft genome of Fastidiocella sp. strain 375T, a bacterium isolated from a karstic cave dripping water.</title>
        <authorList>
            <person name="Coelho C."/>
            <person name="Verissimo A."/>
            <person name="Tiago I."/>
        </authorList>
    </citation>
    <scope>NUCLEOTIDE SEQUENCE [LARGE SCALE GENOMIC DNA]</scope>
    <source>
        <strain evidence="4 5">CAVE-375</strain>
    </source>
</reference>
<dbReference type="InterPro" id="IPR011050">
    <property type="entry name" value="Pectin_lyase_fold/virulence"/>
</dbReference>